<keyword evidence="4" id="KW-1133">Transmembrane helix</keyword>
<feature type="domain" description="Pecanex C-terminal" evidence="8">
    <location>
        <begin position="1"/>
        <end position="97"/>
    </location>
</feature>
<dbReference type="PANTHER" id="PTHR12372:SF7">
    <property type="entry name" value="PROTEIN PECANEX"/>
    <property type="match status" value="1"/>
</dbReference>
<evidence type="ECO:0000259" key="8">
    <source>
        <dbReference type="Pfam" id="PF05041"/>
    </source>
</evidence>
<dbReference type="GO" id="GO:0016020">
    <property type="term" value="C:membrane"/>
    <property type="evidence" value="ECO:0007669"/>
    <property type="project" value="UniProtKB-SubCell"/>
</dbReference>
<feature type="region of interest" description="Disordered" evidence="7">
    <location>
        <begin position="133"/>
        <end position="185"/>
    </location>
</feature>
<feature type="compositionally biased region" description="Low complexity" evidence="7">
    <location>
        <begin position="166"/>
        <end position="185"/>
    </location>
</feature>
<protein>
    <recommendedName>
        <fullName evidence="6">Pecanex-like protein</fullName>
    </recommendedName>
</protein>
<dbReference type="OrthoDB" id="10037631at2759"/>
<keyword evidence="5" id="KW-0472">Membrane</keyword>
<name>A0A9X0D8R6_9CNID</name>
<dbReference type="InterPro" id="IPR007735">
    <property type="entry name" value="Pecanex_C"/>
</dbReference>
<feature type="compositionally biased region" description="Polar residues" evidence="7">
    <location>
        <begin position="133"/>
        <end position="165"/>
    </location>
</feature>
<organism evidence="9 10">
    <name type="scientific">Desmophyllum pertusum</name>
    <dbReference type="NCBI Taxonomy" id="174260"/>
    <lineage>
        <taxon>Eukaryota</taxon>
        <taxon>Metazoa</taxon>
        <taxon>Cnidaria</taxon>
        <taxon>Anthozoa</taxon>
        <taxon>Hexacorallia</taxon>
        <taxon>Scleractinia</taxon>
        <taxon>Caryophylliina</taxon>
        <taxon>Caryophylliidae</taxon>
        <taxon>Desmophyllum</taxon>
    </lineage>
</organism>
<comment type="subcellular location">
    <subcellularLocation>
        <location evidence="1 6">Membrane</location>
        <topology evidence="1 6">Multi-pass membrane protein</topology>
    </subcellularLocation>
</comment>
<dbReference type="Pfam" id="PF05041">
    <property type="entry name" value="Pecanex_C"/>
    <property type="match status" value="1"/>
</dbReference>
<evidence type="ECO:0000256" key="5">
    <source>
        <dbReference type="ARBA" id="ARBA00023136"/>
    </source>
</evidence>
<keyword evidence="10" id="KW-1185">Reference proteome</keyword>
<evidence type="ECO:0000256" key="1">
    <source>
        <dbReference type="ARBA" id="ARBA00004141"/>
    </source>
</evidence>
<evidence type="ECO:0000256" key="2">
    <source>
        <dbReference type="ARBA" id="ARBA00010170"/>
    </source>
</evidence>
<dbReference type="PANTHER" id="PTHR12372">
    <property type="entry name" value="PECANEX"/>
    <property type="match status" value="1"/>
</dbReference>
<evidence type="ECO:0000256" key="7">
    <source>
        <dbReference type="SAM" id="MobiDB-lite"/>
    </source>
</evidence>
<evidence type="ECO:0000256" key="6">
    <source>
        <dbReference type="RuleBase" id="RU367089"/>
    </source>
</evidence>
<dbReference type="Proteomes" id="UP001163046">
    <property type="component" value="Unassembled WGS sequence"/>
</dbReference>
<proteinExistence type="inferred from homology"/>
<accession>A0A9X0D8R6</accession>
<evidence type="ECO:0000313" key="10">
    <source>
        <dbReference type="Proteomes" id="UP001163046"/>
    </source>
</evidence>
<reference evidence="9" key="1">
    <citation type="submission" date="2023-01" db="EMBL/GenBank/DDBJ databases">
        <title>Genome assembly of the deep-sea coral Lophelia pertusa.</title>
        <authorList>
            <person name="Herrera S."/>
            <person name="Cordes E."/>
        </authorList>
    </citation>
    <scope>NUCLEOTIDE SEQUENCE</scope>
    <source>
        <strain evidence="9">USNM1676648</strain>
        <tissue evidence="9">Polyp</tissue>
    </source>
</reference>
<dbReference type="EMBL" id="MU825442">
    <property type="protein sequence ID" value="KAJ7389069.1"/>
    <property type="molecule type" value="Genomic_DNA"/>
</dbReference>
<evidence type="ECO:0000256" key="3">
    <source>
        <dbReference type="ARBA" id="ARBA00022692"/>
    </source>
</evidence>
<comment type="caution">
    <text evidence="9">The sequence shown here is derived from an EMBL/GenBank/DDBJ whole genome shotgun (WGS) entry which is preliminary data.</text>
</comment>
<gene>
    <name evidence="9" type="ORF">OS493_033930</name>
</gene>
<dbReference type="InterPro" id="IPR039797">
    <property type="entry name" value="Pecanex"/>
</dbReference>
<keyword evidence="3" id="KW-0812">Transmembrane</keyword>
<evidence type="ECO:0000256" key="4">
    <source>
        <dbReference type="ARBA" id="ARBA00022989"/>
    </source>
</evidence>
<dbReference type="AlphaFoldDB" id="A0A9X0D8R6"/>
<evidence type="ECO:0000313" key="9">
    <source>
        <dbReference type="EMBL" id="KAJ7389069.1"/>
    </source>
</evidence>
<comment type="similarity">
    <text evidence="2 6">Belongs to the pecanex family.</text>
</comment>
<sequence length="286" mass="32508">MDLLRKVVAPGVRMSLKLHQDHFTSPDEYEDLPVLYDAISSHEQTMVISHEGDPKWRQAVLANTPSLLALRHVFDDGTDEYKIIMLNKRYLSFRVIKWWRYPGWHSAGHFYGPSFAERCTSFREGPIYISTRRSTPSSSFNRSQAGLRTSQRSTASSGSKRPSTLSVSTAQHQASQHQSPGAAAAEDLTQRVRIIDRGQVYDSINLGRRIDVQWPSELMRERGGRSYWKDWNPVEGVEGTVVHRWTPCHRDPARRSHVDRPIVLVKIDDKFVPVAEAGVMDAGIEV</sequence>